<dbReference type="Gene3D" id="3.40.50.10350">
    <property type="entry name" value="Glycerate kinase, domain 1"/>
    <property type="match status" value="1"/>
</dbReference>
<name>A0ABP5BHS7_9PSEU</name>
<evidence type="ECO:0000256" key="4">
    <source>
        <dbReference type="PIRNR" id="PIRNR006078"/>
    </source>
</evidence>
<comment type="caution">
    <text evidence="5">The sequence shown here is derived from an EMBL/GenBank/DDBJ whole genome shotgun (WGS) entry which is preliminary data.</text>
</comment>
<evidence type="ECO:0000313" key="5">
    <source>
        <dbReference type="EMBL" id="GAA1945351.1"/>
    </source>
</evidence>
<sequence>MPSHVRVVIAPDKFKGTLPADGVAAAVAAGLRRTREGGVRQWLEIAECPIADGGDGTVAAAVAAGYRFVPVTATGPTGKPVETGFARDERMAVVELASVSGLSLLPGGELEPLTANTIGVGELIKAALDDGCRRIVLGVGGSAGTDGGAGVVRALGARLLDADGAELAPGGAALLSLARLDLGGFDPRVREAEFVIASDVDNPLLGPHGAAAVYGPQKGADEGQVSLLDDAMRHWSRIVESVLGARFADAPGAGAAGGTGFAALALLGARFRPGIDVVMGLTRFAELLPGADLVITGEGSLDEQTLHGKGPAGIAAAAAAAGIPVVAVAGRSALPLETLQENGFSAAYALTDVEPDVARCMSATAEVLEELAVRVGEDWL</sequence>
<evidence type="ECO:0000256" key="1">
    <source>
        <dbReference type="ARBA" id="ARBA00006284"/>
    </source>
</evidence>
<keyword evidence="3 4" id="KW-0418">Kinase</keyword>
<dbReference type="InterPro" id="IPR018193">
    <property type="entry name" value="Glyc_kinase_flavodox-like_fold"/>
</dbReference>
<keyword evidence="6" id="KW-1185">Reference proteome</keyword>
<dbReference type="InterPro" id="IPR004381">
    <property type="entry name" value="Glycerate_kinase"/>
</dbReference>
<dbReference type="Gene3D" id="3.90.1510.10">
    <property type="entry name" value="Glycerate kinase, domain 2"/>
    <property type="match status" value="1"/>
</dbReference>
<evidence type="ECO:0000256" key="3">
    <source>
        <dbReference type="ARBA" id="ARBA00022777"/>
    </source>
</evidence>
<protein>
    <submittedName>
        <fullName evidence="5">Glycerate kinase</fullName>
    </submittedName>
</protein>
<dbReference type="EMBL" id="BAAANN010000003">
    <property type="protein sequence ID" value="GAA1945351.1"/>
    <property type="molecule type" value="Genomic_DNA"/>
</dbReference>
<dbReference type="PANTHER" id="PTHR21599:SF0">
    <property type="entry name" value="GLYCERATE KINASE"/>
    <property type="match status" value="1"/>
</dbReference>
<evidence type="ECO:0000256" key="2">
    <source>
        <dbReference type="ARBA" id="ARBA00022679"/>
    </source>
</evidence>
<dbReference type="GO" id="GO:0016301">
    <property type="term" value="F:kinase activity"/>
    <property type="evidence" value="ECO:0007669"/>
    <property type="project" value="UniProtKB-KW"/>
</dbReference>
<dbReference type="InterPro" id="IPR018197">
    <property type="entry name" value="Glycerate_kinase_RE-like"/>
</dbReference>
<dbReference type="Pfam" id="PF02595">
    <property type="entry name" value="Gly_kinase"/>
    <property type="match status" value="1"/>
</dbReference>
<dbReference type="Proteomes" id="UP001501116">
    <property type="component" value="Unassembled WGS sequence"/>
</dbReference>
<dbReference type="SUPFAM" id="SSF110738">
    <property type="entry name" value="Glycerate kinase I"/>
    <property type="match status" value="1"/>
</dbReference>
<dbReference type="RefSeq" id="WP_344414173.1">
    <property type="nucleotide sequence ID" value="NZ_BAAANN010000003.1"/>
</dbReference>
<dbReference type="InterPro" id="IPR036129">
    <property type="entry name" value="Glycerate_kinase_sf"/>
</dbReference>
<keyword evidence="2 4" id="KW-0808">Transferase</keyword>
<organism evidence="5 6">
    <name type="scientific">Amycolatopsis minnesotensis</name>
    <dbReference type="NCBI Taxonomy" id="337894"/>
    <lineage>
        <taxon>Bacteria</taxon>
        <taxon>Bacillati</taxon>
        <taxon>Actinomycetota</taxon>
        <taxon>Actinomycetes</taxon>
        <taxon>Pseudonocardiales</taxon>
        <taxon>Pseudonocardiaceae</taxon>
        <taxon>Amycolatopsis</taxon>
    </lineage>
</organism>
<comment type="similarity">
    <text evidence="1 4">Belongs to the glycerate kinase type-1 family.</text>
</comment>
<proteinExistence type="inferred from homology"/>
<evidence type="ECO:0000313" key="6">
    <source>
        <dbReference type="Proteomes" id="UP001501116"/>
    </source>
</evidence>
<dbReference type="NCBIfam" id="TIGR00045">
    <property type="entry name" value="glycerate kinase"/>
    <property type="match status" value="1"/>
</dbReference>
<gene>
    <name evidence="5" type="ORF">GCM10009754_11510</name>
</gene>
<accession>A0ABP5BHS7</accession>
<dbReference type="PIRSF" id="PIRSF006078">
    <property type="entry name" value="GlxK"/>
    <property type="match status" value="1"/>
</dbReference>
<reference evidence="6" key="1">
    <citation type="journal article" date="2019" name="Int. J. Syst. Evol. Microbiol.">
        <title>The Global Catalogue of Microorganisms (GCM) 10K type strain sequencing project: providing services to taxonomists for standard genome sequencing and annotation.</title>
        <authorList>
            <consortium name="The Broad Institute Genomics Platform"/>
            <consortium name="The Broad Institute Genome Sequencing Center for Infectious Disease"/>
            <person name="Wu L."/>
            <person name="Ma J."/>
        </authorList>
    </citation>
    <scope>NUCLEOTIDE SEQUENCE [LARGE SCALE GENOMIC DNA]</scope>
    <source>
        <strain evidence="6">JCM 14545</strain>
    </source>
</reference>
<dbReference type="PANTHER" id="PTHR21599">
    <property type="entry name" value="GLYCERATE KINASE"/>
    <property type="match status" value="1"/>
</dbReference>